<sequence length="167" mass="19047">MNVMTITWLTTIDNSGLFVCSINKKRYTAELLNVSSVFVLNVPTRDMEDTILRIGSCSGRDVDKFHKFGLQICCPGWSSSSSLRHEHDDKKRKTIKNAIALSDCIAHTVCTVQSKQDQGQHWLLVCKQEFSWCRKVYFEDGKRFRRNSDSLPPYLTFLGSQTFGSVV</sequence>
<dbReference type="Proteomes" id="UP000095751">
    <property type="component" value="Unassembled WGS sequence"/>
</dbReference>
<evidence type="ECO:0000313" key="2">
    <source>
        <dbReference type="EMBL" id="OEU19313.1"/>
    </source>
</evidence>
<dbReference type="GO" id="GO:0010181">
    <property type="term" value="F:FMN binding"/>
    <property type="evidence" value="ECO:0007669"/>
    <property type="project" value="InterPro"/>
</dbReference>
<organism evidence="2 3">
    <name type="scientific">Fragilariopsis cylindrus CCMP1102</name>
    <dbReference type="NCBI Taxonomy" id="635003"/>
    <lineage>
        <taxon>Eukaryota</taxon>
        <taxon>Sar</taxon>
        <taxon>Stramenopiles</taxon>
        <taxon>Ochrophyta</taxon>
        <taxon>Bacillariophyta</taxon>
        <taxon>Bacillariophyceae</taxon>
        <taxon>Bacillariophycidae</taxon>
        <taxon>Bacillariales</taxon>
        <taxon>Bacillariaceae</taxon>
        <taxon>Fragilariopsis</taxon>
    </lineage>
</organism>
<dbReference type="OrthoDB" id="2145000at2759"/>
<feature type="domain" description="Flavin reductase like" evidence="1">
    <location>
        <begin position="2"/>
        <end position="127"/>
    </location>
</feature>
<dbReference type="InParanoid" id="A0A1E7FNE6"/>
<name>A0A1E7FNE6_9STRA</name>
<reference evidence="2 3" key="1">
    <citation type="submission" date="2016-09" db="EMBL/GenBank/DDBJ databases">
        <title>Extensive genetic diversity and differential bi-allelic expression allows diatom success in the polar Southern Ocean.</title>
        <authorList>
            <consortium name="DOE Joint Genome Institute"/>
            <person name="Mock T."/>
            <person name="Otillar R.P."/>
            <person name="Strauss J."/>
            <person name="Dupont C."/>
            <person name="Frickenhaus S."/>
            <person name="Maumus F."/>
            <person name="Mcmullan M."/>
            <person name="Sanges R."/>
            <person name="Schmutz J."/>
            <person name="Toseland A."/>
            <person name="Valas R."/>
            <person name="Veluchamy A."/>
            <person name="Ward B.J."/>
            <person name="Allen A."/>
            <person name="Barry K."/>
            <person name="Falciatore A."/>
            <person name="Ferrante M."/>
            <person name="Fortunato A.E."/>
            <person name="Gloeckner G."/>
            <person name="Gruber A."/>
            <person name="Hipkin R."/>
            <person name="Janech M."/>
            <person name="Kroth P."/>
            <person name="Leese F."/>
            <person name="Lindquist E."/>
            <person name="Lyon B.R."/>
            <person name="Martin J."/>
            <person name="Mayer C."/>
            <person name="Parker M."/>
            <person name="Quesneville H."/>
            <person name="Raymond J."/>
            <person name="Uhlig C."/>
            <person name="Valentin K.U."/>
            <person name="Worden A.Z."/>
            <person name="Armbrust E.V."/>
            <person name="Bowler C."/>
            <person name="Green B."/>
            <person name="Moulton V."/>
            <person name="Van Oosterhout C."/>
            <person name="Grigoriev I."/>
        </authorList>
    </citation>
    <scope>NUCLEOTIDE SEQUENCE [LARGE SCALE GENOMIC DNA]</scope>
    <source>
        <strain evidence="2 3">CCMP1102</strain>
    </source>
</reference>
<keyword evidence="3" id="KW-1185">Reference proteome</keyword>
<dbReference type="KEGG" id="fcy:FRACYDRAFT_267990"/>
<dbReference type="PANTHER" id="PTHR43241">
    <property type="entry name" value="FLAVIN REDUCTASE DOMAIN PROTEIN"/>
    <property type="match status" value="1"/>
</dbReference>
<protein>
    <recommendedName>
        <fullName evidence="1">Flavin reductase like domain-containing protein</fullName>
    </recommendedName>
</protein>
<proteinExistence type="predicted"/>
<evidence type="ECO:0000313" key="3">
    <source>
        <dbReference type="Proteomes" id="UP000095751"/>
    </source>
</evidence>
<dbReference type="Pfam" id="PF01613">
    <property type="entry name" value="Flavin_Reduct"/>
    <property type="match status" value="1"/>
</dbReference>
<dbReference type="PANTHER" id="PTHR43241:SF1">
    <property type="entry name" value="FLAVIN REDUCTASE LIKE DOMAIN-CONTAINING PROTEIN"/>
    <property type="match status" value="1"/>
</dbReference>
<evidence type="ECO:0000259" key="1">
    <source>
        <dbReference type="Pfam" id="PF01613"/>
    </source>
</evidence>
<gene>
    <name evidence="2" type="ORF">FRACYDRAFT_267990</name>
</gene>
<dbReference type="AlphaFoldDB" id="A0A1E7FNE6"/>
<dbReference type="SUPFAM" id="SSF50475">
    <property type="entry name" value="FMN-binding split barrel"/>
    <property type="match status" value="1"/>
</dbReference>
<accession>A0A1E7FNE6</accession>
<dbReference type="EMBL" id="KV784355">
    <property type="protein sequence ID" value="OEU19313.1"/>
    <property type="molecule type" value="Genomic_DNA"/>
</dbReference>
<dbReference type="InterPro" id="IPR002563">
    <property type="entry name" value="Flavin_Rdtase-like_dom"/>
</dbReference>
<dbReference type="InterPro" id="IPR053310">
    <property type="entry name" value="Flavoredoxin-like"/>
</dbReference>
<dbReference type="Gene3D" id="2.30.110.10">
    <property type="entry name" value="Electron Transport, Fmn-binding Protein, Chain A"/>
    <property type="match status" value="1"/>
</dbReference>
<dbReference type="InterPro" id="IPR012349">
    <property type="entry name" value="Split_barrel_FMN-bd"/>
</dbReference>